<feature type="domain" description="Multidrug resistance protein MdtA-like barrel-sandwich hybrid" evidence="4">
    <location>
        <begin position="58"/>
        <end position="196"/>
    </location>
</feature>
<evidence type="ECO:0000313" key="7">
    <source>
        <dbReference type="Proteomes" id="UP000294498"/>
    </source>
</evidence>
<dbReference type="Pfam" id="PF25944">
    <property type="entry name" value="Beta-barrel_RND"/>
    <property type="match status" value="1"/>
</dbReference>
<dbReference type="InterPro" id="IPR058625">
    <property type="entry name" value="MdtA-like_BSH"/>
</dbReference>
<feature type="signal peptide" evidence="2">
    <location>
        <begin position="1"/>
        <end position="26"/>
    </location>
</feature>
<dbReference type="GO" id="GO:0022857">
    <property type="term" value="F:transmembrane transporter activity"/>
    <property type="evidence" value="ECO:0007669"/>
    <property type="project" value="InterPro"/>
</dbReference>
<dbReference type="GO" id="GO:0030313">
    <property type="term" value="C:cell envelope"/>
    <property type="evidence" value="ECO:0007669"/>
    <property type="project" value="UniProtKB-SubCell"/>
</dbReference>
<dbReference type="RefSeq" id="WP_133994630.1">
    <property type="nucleotide sequence ID" value="NZ_SODV01000001.1"/>
</dbReference>
<evidence type="ECO:0000256" key="2">
    <source>
        <dbReference type="SAM" id="SignalP"/>
    </source>
</evidence>
<evidence type="ECO:0000259" key="4">
    <source>
        <dbReference type="Pfam" id="PF25917"/>
    </source>
</evidence>
<dbReference type="Proteomes" id="UP000294498">
    <property type="component" value="Unassembled WGS sequence"/>
</dbReference>
<dbReference type="Gene3D" id="2.40.50.100">
    <property type="match status" value="1"/>
</dbReference>
<dbReference type="InterPro" id="IPR058624">
    <property type="entry name" value="MdtA-like_HH"/>
</dbReference>
<dbReference type="EMBL" id="SODV01000001">
    <property type="protein sequence ID" value="TDX02002.1"/>
    <property type="molecule type" value="Genomic_DNA"/>
</dbReference>
<dbReference type="GO" id="GO:0005886">
    <property type="term" value="C:plasma membrane"/>
    <property type="evidence" value="ECO:0007669"/>
    <property type="project" value="TreeGrafter"/>
</dbReference>
<dbReference type="PROSITE" id="PS51257">
    <property type="entry name" value="PROKAR_LIPOPROTEIN"/>
    <property type="match status" value="1"/>
</dbReference>
<gene>
    <name evidence="6" type="ORF">EDB95_3049</name>
</gene>
<protein>
    <submittedName>
        <fullName evidence="6">Membrane fusion protein (Multidrug efflux system)</fullName>
    </submittedName>
</protein>
<feature type="chain" id="PRO_5020672449" evidence="2">
    <location>
        <begin position="27"/>
        <end position="392"/>
    </location>
</feature>
<dbReference type="Gene3D" id="2.40.30.170">
    <property type="match status" value="1"/>
</dbReference>
<dbReference type="PANTHER" id="PTHR30158">
    <property type="entry name" value="ACRA/E-RELATED COMPONENT OF DRUG EFFLUX TRANSPORTER"/>
    <property type="match status" value="1"/>
</dbReference>
<feature type="domain" description="Multidrug resistance protein MdtA-like alpha-helical hairpin" evidence="3">
    <location>
        <begin position="98"/>
        <end position="167"/>
    </location>
</feature>
<evidence type="ECO:0000256" key="1">
    <source>
        <dbReference type="ARBA" id="ARBA00009477"/>
    </source>
</evidence>
<dbReference type="NCBIfam" id="TIGR01730">
    <property type="entry name" value="RND_mfp"/>
    <property type="match status" value="1"/>
</dbReference>
<dbReference type="OrthoDB" id="9801814at2"/>
<keyword evidence="7" id="KW-1185">Reference proteome</keyword>
<sequence length="392" mass="42179">MQKVVLSGALLTSLALLSCNSQTKPAGDNSVPVNLITVKPQGVLYYDKIPATMAALSAVDLRGQVQGYVTGIFFTEGQHVAKGQKLYEIDERLYTAAVDQAQANLKVAQGNQVQAQQDADRYQYLNTYNAVAKQTLDHAVIALQNAKNQTAAAEQAVKTAETNLTYSIIRAPFDGTIGFSQVKLGNTVTVGTTILNTVSTDDPMGVDFLINEAQLGHFEDLKEHKQQDIDSLFTIILPDHTVYPHVGRISVIDRAVDPQTGTIRIRVEFPNPKFALRAGMSCVIRVHNQELTPKLVVPAKAVVEQMGEYFLYVAKDTVYKAQAGGSDTAHARLRSIQVKVTLGQTIGPNVIVESGIQEGDKIVVDGVQSIHDGSPITTANKAAPAATGGKGR</sequence>
<evidence type="ECO:0000313" key="6">
    <source>
        <dbReference type="EMBL" id="TDX02002.1"/>
    </source>
</evidence>
<proteinExistence type="inferred from homology"/>
<evidence type="ECO:0000259" key="5">
    <source>
        <dbReference type="Pfam" id="PF25944"/>
    </source>
</evidence>
<dbReference type="GO" id="GO:0046677">
    <property type="term" value="P:response to antibiotic"/>
    <property type="evidence" value="ECO:0007669"/>
    <property type="project" value="TreeGrafter"/>
</dbReference>
<dbReference type="Gene3D" id="1.10.287.470">
    <property type="entry name" value="Helix hairpin bin"/>
    <property type="match status" value="1"/>
</dbReference>
<dbReference type="Pfam" id="PF25917">
    <property type="entry name" value="BSH_RND"/>
    <property type="match status" value="1"/>
</dbReference>
<keyword evidence="2" id="KW-0732">Signal</keyword>
<name>A0A4R8DUF1_9BACT</name>
<comment type="caution">
    <text evidence="6">The sequence shown here is derived from an EMBL/GenBank/DDBJ whole genome shotgun (WGS) entry which is preliminary data.</text>
</comment>
<evidence type="ECO:0000259" key="3">
    <source>
        <dbReference type="Pfam" id="PF25876"/>
    </source>
</evidence>
<reference evidence="6 7" key="1">
    <citation type="submission" date="2019-03" db="EMBL/GenBank/DDBJ databases">
        <title>Genomic Encyclopedia of Type Strains, Phase IV (KMG-IV): sequencing the most valuable type-strain genomes for metagenomic binning, comparative biology and taxonomic classification.</title>
        <authorList>
            <person name="Goeker M."/>
        </authorList>
    </citation>
    <scope>NUCLEOTIDE SEQUENCE [LARGE SCALE GENOMIC DNA]</scope>
    <source>
        <strain evidence="6 7">DSM 100059</strain>
    </source>
</reference>
<comment type="similarity">
    <text evidence="1">Belongs to the membrane fusion protein (MFP) (TC 8.A.1) family.</text>
</comment>
<feature type="domain" description="Multidrug resistance protein MdtA-like beta-barrel" evidence="5">
    <location>
        <begin position="203"/>
        <end position="287"/>
    </location>
</feature>
<dbReference type="InterPro" id="IPR058626">
    <property type="entry name" value="MdtA-like_b-barrel"/>
</dbReference>
<organism evidence="6 7">
    <name type="scientific">Dinghuibacter silviterrae</name>
    <dbReference type="NCBI Taxonomy" id="1539049"/>
    <lineage>
        <taxon>Bacteria</taxon>
        <taxon>Pseudomonadati</taxon>
        <taxon>Bacteroidota</taxon>
        <taxon>Chitinophagia</taxon>
        <taxon>Chitinophagales</taxon>
        <taxon>Chitinophagaceae</taxon>
        <taxon>Dinghuibacter</taxon>
    </lineage>
</organism>
<dbReference type="InterPro" id="IPR006143">
    <property type="entry name" value="RND_pump_MFP"/>
</dbReference>
<dbReference type="Pfam" id="PF25876">
    <property type="entry name" value="HH_MFP_RND"/>
    <property type="match status" value="1"/>
</dbReference>
<accession>A0A4R8DUF1</accession>
<dbReference type="AlphaFoldDB" id="A0A4R8DUF1"/>
<dbReference type="SUPFAM" id="SSF111369">
    <property type="entry name" value="HlyD-like secretion proteins"/>
    <property type="match status" value="1"/>
</dbReference>
<dbReference type="Gene3D" id="2.40.420.20">
    <property type="match status" value="1"/>
</dbReference>